<accession>H2ZIC1</accession>
<dbReference type="STRING" id="51511.ENSCSAVP00000017337"/>
<organism evidence="1 2">
    <name type="scientific">Ciona savignyi</name>
    <name type="common">Pacific transparent sea squirt</name>
    <dbReference type="NCBI Taxonomy" id="51511"/>
    <lineage>
        <taxon>Eukaryota</taxon>
        <taxon>Metazoa</taxon>
        <taxon>Chordata</taxon>
        <taxon>Tunicata</taxon>
        <taxon>Ascidiacea</taxon>
        <taxon>Phlebobranchia</taxon>
        <taxon>Cionidae</taxon>
        <taxon>Ciona</taxon>
    </lineage>
</organism>
<dbReference type="Proteomes" id="UP000007875">
    <property type="component" value="Unassembled WGS sequence"/>
</dbReference>
<name>H2ZIC1_CIOSA</name>
<dbReference type="Ensembl" id="ENSCSAVT00000017526.1">
    <property type="protein sequence ID" value="ENSCSAVP00000017337.1"/>
    <property type="gene ID" value="ENSCSAVG00000010205.1"/>
</dbReference>
<evidence type="ECO:0008006" key="3">
    <source>
        <dbReference type="Google" id="ProtNLM"/>
    </source>
</evidence>
<protein>
    <recommendedName>
        <fullName evidence="3">Rab-GAP TBC domain-containing protein</fullName>
    </recommendedName>
</protein>
<sequence length="120" mass="13817">MDQVWLELLETDQRAKYKMDTSVLHVAVRKGVSRHLRGRVWSVLHEQWKLRNENLRRASLGSVMLERSQFTDLLKQLTPHQHAILIDLGTYLPHPPILQPAPRERTIGIVQPSESLLIGG</sequence>
<reference evidence="1" key="2">
    <citation type="submission" date="2025-08" db="UniProtKB">
        <authorList>
            <consortium name="Ensembl"/>
        </authorList>
    </citation>
    <scope>IDENTIFICATION</scope>
</reference>
<evidence type="ECO:0000313" key="1">
    <source>
        <dbReference type="Ensembl" id="ENSCSAVP00000017337.1"/>
    </source>
</evidence>
<proteinExistence type="predicted"/>
<reference evidence="2" key="1">
    <citation type="submission" date="2003-08" db="EMBL/GenBank/DDBJ databases">
        <authorList>
            <person name="Birren B."/>
            <person name="Nusbaum C."/>
            <person name="Abebe A."/>
            <person name="Abouelleil A."/>
            <person name="Adekoya E."/>
            <person name="Ait-zahra M."/>
            <person name="Allen N."/>
            <person name="Allen T."/>
            <person name="An P."/>
            <person name="Anderson M."/>
            <person name="Anderson S."/>
            <person name="Arachchi H."/>
            <person name="Armbruster J."/>
            <person name="Bachantsang P."/>
            <person name="Baldwin J."/>
            <person name="Barry A."/>
            <person name="Bayul T."/>
            <person name="Blitshsteyn B."/>
            <person name="Bloom T."/>
            <person name="Blye J."/>
            <person name="Boguslavskiy L."/>
            <person name="Borowsky M."/>
            <person name="Boukhgalter B."/>
            <person name="Brunache A."/>
            <person name="Butler J."/>
            <person name="Calixte N."/>
            <person name="Calvo S."/>
            <person name="Camarata J."/>
            <person name="Campo K."/>
            <person name="Chang J."/>
            <person name="Cheshatsang Y."/>
            <person name="Citroen M."/>
            <person name="Collymore A."/>
            <person name="Considine T."/>
            <person name="Cook A."/>
            <person name="Cooke P."/>
            <person name="Corum B."/>
            <person name="Cuomo C."/>
            <person name="David R."/>
            <person name="Dawoe T."/>
            <person name="Degray S."/>
            <person name="Dodge S."/>
            <person name="Dooley K."/>
            <person name="Dorje P."/>
            <person name="Dorjee K."/>
            <person name="Dorris L."/>
            <person name="Duffey N."/>
            <person name="Dupes A."/>
            <person name="Elkins T."/>
            <person name="Engels R."/>
            <person name="Erickson J."/>
            <person name="Farina A."/>
            <person name="Faro S."/>
            <person name="Ferreira P."/>
            <person name="Fischer H."/>
            <person name="Fitzgerald M."/>
            <person name="Foley K."/>
            <person name="Gage D."/>
            <person name="Galagan J."/>
            <person name="Gearin G."/>
            <person name="Gnerre S."/>
            <person name="Gnirke A."/>
            <person name="Goyette A."/>
            <person name="Graham J."/>
            <person name="Grandbois E."/>
            <person name="Gyaltsen K."/>
            <person name="Hafez N."/>
            <person name="Hagopian D."/>
            <person name="Hagos B."/>
            <person name="Hall J."/>
            <person name="Hatcher B."/>
            <person name="Heller A."/>
            <person name="Higgins H."/>
            <person name="Honan T."/>
            <person name="Horn A."/>
            <person name="Houde N."/>
            <person name="Hughes L."/>
            <person name="Hulme W."/>
            <person name="Husby E."/>
            <person name="Iliev I."/>
            <person name="Jaffe D."/>
            <person name="Jones C."/>
            <person name="Kamal M."/>
            <person name="Kamat A."/>
            <person name="Kamvysselis M."/>
            <person name="Karlsson E."/>
            <person name="Kells C."/>
            <person name="Kieu A."/>
            <person name="Kisner P."/>
            <person name="Kodira C."/>
            <person name="Kulbokas E."/>
            <person name="Labutti K."/>
            <person name="Lama D."/>
            <person name="Landers T."/>
            <person name="Leger J."/>
            <person name="Levine S."/>
            <person name="Lewis D."/>
            <person name="Lewis T."/>
            <person name="Lindblad-toh K."/>
            <person name="Liu X."/>
            <person name="Lokyitsang T."/>
            <person name="Lokyitsang Y."/>
            <person name="Lucien O."/>
            <person name="Lui A."/>
            <person name="Ma L.J."/>
            <person name="Mabbitt R."/>
            <person name="Macdonald J."/>
            <person name="Maclean C."/>
            <person name="Major J."/>
            <person name="Manning J."/>
            <person name="Marabella R."/>
            <person name="Maru K."/>
            <person name="Matthews C."/>
            <person name="Mauceli E."/>
            <person name="Mccarthy M."/>
            <person name="Mcdonough S."/>
            <person name="Mcghee T."/>
            <person name="Meldrim J."/>
            <person name="Meneus L."/>
            <person name="Mesirov J."/>
            <person name="Mihalev A."/>
            <person name="Mihova T."/>
            <person name="Mikkelsen T."/>
            <person name="Mlenga V."/>
            <person name="Moru K."/>
            <person name="Mozes J."/>
            <person name="Mulrain L."/>
            <person name="Munson G."/>
            <person name="Naylor J."/>
            <person name="Newes C."/>
            <person name="Nguyen C."/>
            <person name="Nguyen N."/>
            <person name="Nguyen T."/>
            <person name="Nicol R."/>
            <person name="Nielsen C."/>
            <person name="Nizzari M."/>
            <person name="Norbu C."/>
            <person name="Norbu N."/>
            <person name="O'donnell P."/>
            <person name="Okoawo O."/>
            <person name="O'leary S."/>
            <person name="Omotosho B."/>
            <person name="O'neill K."/>
            <person name="Osman S."/>
            <person name="Parker S."/>
            <person name="Perrin D."/>
            <person name="Phunkhang P."/>
            <person name="Piqani B."/>
            <person name="Purcell S."/>
            <person name="Rachupka T."/>
            <person name="Ramasamy U."/>
            <person name="Rameau R."/>
            <person name="Ray V."/>
            <person name="Raymond C."/>
            <person name="Retta R."/>
            <person name="Richardson S."/>
            <person name="Rise C."/>
            <person name="Rodriguez J."/>
            <person name="Rogers J."/>
            <person name="Rogov P."/>
            <person name="Rutman M."/>
            <person name="Schupbach R."/>
            <person name="Seaman C."/>
            <person name="Settipalli S."/>
            <person name="Sharpe T."/>
            <person name="Sheridan J."/>
            <person name="Sherpa N."/>
            <person name="Shi J."/>
            <person name="Smirnov S."/>
            <person name="Smith C."/>
            <person name="Sougnez C."/>
            <person name="Spencer B."/>
            <person name="Stalker J."/>
            <person name="Stange-thomann N."/>
            <person name="Stavropoulos S."/>
            <person name="Stetson K."/>
            <person name="Stone C."/>
            <person name="Stone S."/>
            <person name="Stubbs M."/>
            <person name="Talamas J."/>
            <person name="Tchuinga P."/>
            <person name="Tenzing P."/>
            <person name="Tesfaye S."/>
            <person name="Theodore J."/>
            <person name="Thoulutsang Y."/>
            <person name="Topham K."/>
            <person name="Towey S."/>
            <person name="Tsamla T."/>
            <person name="Tsomo N."/>
            <person name="Vallee D."/>
            <person name="Vassiliev H."/>
            <person name="Venkataraman V."/>
            <person name="Vinson J."/>
            <person name="Vo A."/>
            <person name="Wade C."/>
            <person name="Wang S."/>
            <person name="Wangchuk T."/>
            <person name="Wangdi T."/>
            <person name="Whittaker C."/>
            <person name="Wilkinson J."/>
            <person name="Wu Y."/>
            <person name="Wyman D."/>
            <person name="Yadav S."/>
            <person name="Yang S."/>
            <person name="Yang X."/>
            <person name="Yeager S."/>
            <person name="Yee E."/>
            <person name="Young G."/>
            <person name="Zainoun J."/>
            <person name="Zembeck L."/>
            <person name="Zimmer A."/>
            <person name="Zody M."/>
            <person name="Lander E."/>
        </authorList>
    </citation>
    <scope>NUCLEOTIDE SEQUENCE [LARGE SCALE GENOMIC DNA]</scope>
</reference>
<dbReference type="FunFam" id="1.10.10.2750:FF:000002">
    <property type="entry name" value="TBC1 domain family member 4"/>
    <property type="match status" value="1"/>
</dbReference>
<evidence type="ECO:0000313" key="2">
    <source>
        <dbReference type="Proteomes" id="UP000007875"/>
    </source>
</evidence>
<dbReference type="InterPro" id="IPR035969">
    <property type="entry name" value="Rab-GAP_TBC_sf"/>
</dbReference>
<keyword evidence="2" id="KW-1185">Reference proteome</keyword>
<reference evidence="1" key="3">
    <citation type="submission" date="2025-09" db="UniProtKB">
        <authorList>
            <consortium name="Ensembl"/>
        </authorList>
    </citation>
    <scope>IDENTIFICATION</scope>
</reference>
<dbReference type="Gene3D" id="1.10.10.2750">
    <property type="match status" value="1"/>
</dbReference>
<dbReference type="InParanoid" id="H2ZIC1"/>
<dbReference type="HOGENOM" id="CLU_2048890_0_0_1"/>
<dbReference type="SUPFAM" id="SSF47923">
    <property type="entry name" value="Ypt/Rab-GAP domain of gyp1p"/>
    <property type="match status" value="1"/>
</dbReference>
<dbReference type="AlphaFoldDB" id="H2ZIC1"/>
<dbReference type="eggNOG" id="KOG4436">
    <property type="taxonomic scope" value="Eukaryota"/>
</dbReference>